<sequence>MRKRKCRLKDAENPLEAGSEVKHGTVFKTGNLCSVLYRAPGNIVGWMYAHASRIKYSYAYATFLCDTVWFLTPRGMDPADWRGDGKMIEYLAKFIAKQQK</sequence>
<comment type="caution">
    <text evidence="1">The sequence shown here is derived from an EMBL/GenBank/DDBJ whole genome shotgun (WGS) entry which is preliminary data.</text>
</comment>
<evidence type="ECO:0000313" key="1">
    <source>
        <dbReference type="EMBL" id="KAG9220182.1"/>
    </source>
</evidence>
<evidence type="ECO:0000313" key="2">
    <source>
        <dbReference type="Proteomes" id="UP000824881"/>
    </source>
</evidence>
<dbReference type="EMBL" id="WQMT02000008">
    <property type="protein sequence ID" value="KAG9220182.1"/>
    <property type="molecule type" value="Genomic_DNA"/>
</dbReference>
<reference evidence="1 2" key="1">
    <citation type="journal article" date="2021" name="Appl. Environ. Microbiol.">
        <title>Genetic linkage and physical mapping for an oyster mushroom Pleurotus cornucopiae and QTL analysis for the trait cap color.</title>
        <authorList>
            <person name="Zhang Y."/>
            <person name="Gao W."/>
            <person name="Sonnenberg A."/>
            <person name="Chen Q."/>
            <person name="Zhang J."/>
            <person name="Huang C."/>
        </authorList>
    </citation>
    <scope>NUCLEOTIDE SEQUENCE [LARGE SCALE GENOMIC DNA]</scope>
    <source>
        <strain evidence="1">CCMSSC00406</strain>
    </source>
</reference>
<organism evidence="1 2">
    <name type="scientific">Pleurotus cornucopiae</name>
    <name type="common">Cornucopia mushroom</name>
    <dbReference type="NCBI Taxonomy" id="5321"/>
    <lineage>
        <taxon>Eukaryota</taxon>
        <taxon>Fungi</taxon>
        <taxon>Dikarya</taxon>
        <taxon>Basidiomycota</taxon>
        <taxon>Agaricomycotina</taxon>
        <taxon>Agaricomycetes</taxon>
        <taxon>Agaricomycetidae</taxon>
        <taxon>Agaricales</taxon>
        <taxon>Pleurotineae</taxon>
        <taxon>Pleurotaceae</taxon>
        <taxon>Pleurotus</taxon>
    </lineage>
</organism>
<dbReference type="Proteomes" id="UP000824881">
    <property type="component" value="Unassembled WGS sequence"/>
</dbReference>
<name>A0ACB7IPL3_PLECO</name>
<protein>
    <submittedName>
        <fullName evidence="1">Uncharacterized protein</fullName>
    </submittedName>
</protein>
<accession>A0ACB7IPL3</accession>
<gene>
    <name evidence="1" type="ORF">CCMSSC00406_0007123</name>
</gene>
<keyword evidence="2" id="KW-1185">Reference proteome</keyword>
<proteinExistence type="predicted"/>